<feature type="transmembrane region" description="Helical" evidence="8">
    <location>
        <begin position="393"/>
        <end position="410"/>
    </location>
</feature>
<dbReference type="AlphaFoldDB" id="A0A1G9V715"/>
<sequence length="521" mass="54587">MPATARPAATAAPAASPHLATPARRAGATRDLTRGPIGPTLLRFALPILGGNVLQSLNGSVNAYWVGGHLGEAALTATANANNILFLLIGAVFGVGMAATILVAQAFGAHDVRQARCVMGTSATFFGAAALVIAAVGMPLSRHILVAMGTPHEALAPAESYLRMLFLAIPFLYLFTFLSAVLRGAGDARTPFLFLLLAVALDVVLNPLLIFGIGPFPRLGIAGSGLSTGIGNALALLALLLWLRARRHPLWIGRADWRLFAPRWAIVRTLLAKGLPMGAQMVLISVSMLMMLGLVNAHGVATASAYGAALQLWTYVQMPAMAIGAACSSMAAQNVGAQRWDRVDSVARWGVGINFLLTGTLIGLLLLAQGRVLALFLPAGSAALAIARHLDAIALWSFLFFGVSFVLTGVVRSTGAVLAPLAILAVALWGIRVPLAWGLQDRLGVDAIWWSFPVSAVAAMLMTMAYYRFGRWRRARLLAPGEEESLATPAEVGALPPAPLCDTAADVPREAPAAVHRPAPA</sequence>
<dbReference type="Proteomes" id="UP000198552">
    <property type="component" value="Unassembled WGS sequence"/>
</dbReference>
<feature type="transmembrane region" description="Helical" evidence="8">
    <location>
        <begin position="84"/>
        <end position="107"/>
    </location>
</feature>
<feature type="transmembrane region" description="Helical" evidence="8">
    <location>
        <begin position="447"/>
        <end position="467"/>
    </location>
</feature>
<keyword evidence="6 8" id="KW-0472">Membrane</keyword>
<evidence type="ECO:0000256" key="7">
    <source>
        <dbReference type="SAM" id="MobiDB-lite"/>
    </source>
</evidence>
<feature type="transmembrane region" description="Helical" evidence="8">
    <location>
        <begin position="353"/>
        <end position="373"/>
    </location>
</feature>
<dbReference type="STRING" id="1527607.SAMN05428957_11172"/>
<dbReference type="OrthoDB" id="9806302at2"/>
<evidence type="ECO:0000256" key="2">
    <source>
        <dbReference type="ARBA" id="ARBA00022448"/>
    </source>
</evidence>
<dbReference type="RefSeq" id="WP_091572279.1">
    <property type="nucleotide sequence ID" value="NZ_FNHP01000011.1"/>
</dbReference>
<feature type="transmembrane region" description="Helical" evidence="8">
    <location>
        <begin position="312"/>
        <end position="332"/>
    </location>
</feature>
<feature type="region of interest" description="Disordered" evidence="7">
    <location>
        <begin position="1"/>
        <end position="32"/>
    </location>
</feature>
<evidence type="ECO:0000256" key="3">
    <source>
        <dbReference type="ARBA" id="ARBA00022475"/>
    </source>
</evidence>
<dbReference type="NCBIfam" id="TIGR00797">
    <property type="entry name" value="matE"/>
    <property type="match status" value="1"/>
</dbReference>
<keyword evidence="4 8" id="KW-0812">Transmembrane</keyword>
<keyword evidence="5 8" id="KW-1133">Transmembrane helix</keyword>
<dbReference type="PIRSF" id="PIRSF006603">
    <property type="entry name" value="DinF"/>
    <property type="match status" value="1"/>
</dbReference>
<feature type="transmembrane region" description="Helical" evidence="8">
    <location>
        <begin position="219"/>
        <end position="243"/>
    </location>
</feature>
<dbReference type="InterPro" id="IPR002528">
    <property type="entry name" value="MATE_fam"/>
</dbReference>
<evidence type="ECO:0000256" key="1">
    <source>
        <dbReference type="ARBA" id="ARBA00004429"/>
    </source>
</evidence>
<dbReference type="Pfam" id="PF01554">
    <property type="entry name" value="MatE"/>
    <property type="match status" value="2"/>
</dbReference>
<dbReference type="GO" id="GO:0042910">
    <property type="term" value="F:xenobiotic transmembrane transporter activity"/>
    <property type="evidence" value="ECO:0007669"/>
    <property type="project" value="InterPro"/>
</dbReference>
<evidence type="ECO:0000313" key="9">
    <source>
        <dbReference type="EMBL" id="SDM67856.1"/>
    </source>
</evidence>
<proteinExistence type="predicted"/>
<dbReference type="EMBL" id="FNHP01000011">
    <property type="protein sequence ID" value="SDM67856.1"/>
    <property type="molecule type" value="Genomic_DNA"/>
</dbReference>
<feature type="transmembrane region" description="Helical" evidence="8">
    <location>
        <begin position="417"/>
        <end position="435"/>
    </location>
</feature>
<reference evidence="10" key="1">
    <citation type="submission" date="2016-10" db="EMBL/GenBank/DDBJ databases">
        <authorList>
            <person name="Varghese N."/>
            <person name="Submissions S."/>
        </authorList>
    </citation>
    <scope>NUCLEOTIDE SEQUENCE [LARGE SCALE GENOMIC DNA]</scope>
    <source>
        <strain evidence="10">EPL6</strain>
    </source>
</reference>
<evidence type="ECO:0000256" key="6">
    <source>
        <dbReference type="ARBA" id="ARBA00023136"/>
    </source>
</evidence>
<dbReference type="GO" id="GO:0015297">
    <property type="term" value="F:antiporter activity"/>
    <property type="evidence" value="ECO:0007669"/>
    <property type="project" value="InterPro"/>
</dbReference>
<feature type="compositionally biased region" description="Low complexity" evidence="7">
    <location>
        <begin position="1"/>
        <end position="23"/>
    </location>
</feature>
<feature type="transmembrane region" description="Helical" evidence="8">
    <location>
        <begin position="282"/>
        <end position="306"/>
    </location>
</feature>
<dbReference type="InterPro" id="IPR048279">
    <property type="entry name" value="MdtK-like"/>
</dbReference>
<evidence type="ECO:0000256" key="5">
    <source>
        <dbReference type="ARBA" id="ARBA00022989"/>
    </source>
</evidence>
<accession>A0A1G9V715</accession>
<comment type="subcellular location">
    <subcellularLocation>
        <location evidence="1">Cell inner membrane</location>
        <topology evidence="1">Multi-pass membrane protein</topology>
    </subcellularLocation>
</comment>
<name>A0A1G9V715_9BURK</name>
<dbReference type="GO" id="GO:0005886">
    <property type="term" value="C:plasma membrane"/>
    <property type="evidence" value="ECO:0007669"/>
    <property type="project" value="UniProtKB-SubCell"/>
</dbReference>
<keyword evidence="10" id="KW-1185">Reference proteome</keyword>
<dbReference type="PANTHER" id="PTHR43549">
    <property type="entry name" value="MULTIDRUG RESISTANCE PROTEIN YPNP-RELATED"/>
    <property type="match status" value="1"/>
</dbReference>
<evidence type="ECO:0000256" key="8">
    <source>
        <dbReference type="SAM" id="Phobius"/>
    </source>
</evidence>
<evidence type="ECO:0000313" key="10">
    <source>
        <dbReference type="Proteomes" id="UP000198552"/>
    </source>
</evidence>
<protein>
    <submittedName>
        <fullName evidence="9">Putative efflux protein, MATE family</fullName>
    </submittedName>
</protein>
<feature type="transmembrane region" description="Helical" evidence="8">
    <location>
        <begin position="119"/>
        <end position="140"/>
    </location>
</feature>
<organism evidence="9 10">
    <name type="scientific">Oryzisolibacter propanilivorax</name>
    <dbReference type="NCBI Taxonomy" id="1527607"/>
    <lineage>
        <taxon>Bacteria</taxon>
        <taxon>Pseudomonadati</taxon>
        <taxon>Pseudomonadota</taxon>
        <taxon>Betaproteobacteria</taxon>
        <taxon>Burkholderiales</taxon>
        <taxon>Comamonadaceae</taxon>
        <taxon>Oryzisolibacter</taxon>
    </lineage>
</organism>
<evidence type="ECO:0000256" key="4">
    <source>
        <dbReference type="ARBA" id="ARBA00022692"/>
    </source>
</evidence>
<keyword evidence="3" id="KW-1003">Cell membrane</keyword>
<gene>
    <name evidence="9" type="ORF">SAMN05428957_11172</name>
</gene>
<keyword evidence="2" id="KW-0813">Transport</keyword>
<feature type="transmembrane region" description="Helical" evidence="8">
    <location>
        <begin position="192"/>
        <end position="213"/>
    </location>
</feature>
<dbReference type="CDD" id="cd13138">
    <property type="entry name" value="MATE_yoeA_like"/>
    <property type="match status" value="1"/>
</dbReference>
<dbReference type="PANTHER" id="PTHR43549:SF3">
    <property type="entry name" value="MULTIDRUG RESISTANCE PROTEIN YPNP-RELATED"/>
    <property type="match status" value="1"/>
</dbReference>
<feature type="transmembrane region" description="Helical" evidence="8">
    <location>
        <begin position="160"/>
        <end position="180"/>
    </location>
</feature>
<dbReference type="InterPro" id="IPR052031">
    <property type="entry name" value="Membrane_Transporter-Flippase"/>
</dbReference>